<organism evidence="1">
    <name type="scientific">freshwater metagenome</name>
    <dbReference type="NCBI Taxonomy" id="449393"/>
    <lineage>
        <taxon>unclassified sequences</taxon>
        <taxon>metagenomes</taxon>
        <taxon>ecological metagenomes</taxon>
    </lineage>
</organism>
<evidence type="ECO:0000313" key="1">
    <source>
        <dbReference type="EMBL" id="CAB4772479.1"/>
    </source>
</evidence>
<dbReference type="AlphaFoldDB" id="A0A6J6VM62"/>
<name>A0A6J6VM62_9ZZZZ</name>
<dbReference type="EMBL" id="CAEZZV010000027">
    <property type="protein sequence ID" value="CAB4772479.1"/>
    <property type="molecule type" value="Genomic_DNA"/>
</dbReference>
<reference evidence="1" key="1">
    <citation type="submission" date="2020-05" db="EMBL/GenBank/DDBJ databases">
        <authorList>
            <person name="Chiriac C."/>
            <person name="Salcher M."/>
            <person name="Ghai R."/>
            <person name="Kavagutti S V."/>
        </authorList>
    </citation>
    <scope>NUCLEOTIDE SEQUENCE</scope>
</reference>
<accession>A0A6J6VM62</accession>
<gene>
    <name evidence="1" type="ORF">UFOPK2921_00338</name>
</gene>
<protein>
    <submittedName>
        <fullName evidence="1">Unannotated protein</fullName>
    </submittedName>
</protein>
<proteinExistence type="predicted"/>
<sequence length="158" mass="18353">MWRQQLSGLRVDTSLGLMTIRTLHASSTCRWRVVRNVARLCKQQLILQPNSEVLLWLLPETRTAMFAIIHRPTARKSFLLEPPMPRVGGRSIQTSVTELMYMRQAETSMQVATLASIRCRMLVFVNQVARLTPIAKERRWQRPIFRDCSLDSFLLSRL</sequence>